<dbReference type="EMBL" id="JACEOL010000020">
    <property type="protein sequence ID" value="MBA4601938.1"/>
    <property type="molecule type" value="Genomic_DNA"/>
</dbReference>
<sequence length="98" mass="10372">MKKAKTVWIALLSGCFLLLAACSTNAGAKQDAENMVQAPEKVYMRHCANCHGGNLQGGFGPALTGTGKRKGRYAFSGLYRERRPAKTGGVAVRGQISA</sequence>
<reference evidence="7 8" key="1">
    <citation type="submission" date="2020-07" db="EMBL/GenBank/DDBJ databases">
        <title>Thermoactinomyces phylogeny.</title>
        <authorList>
            <person name="Dunlap C."/>
        </authorList>
    </citation>
    <scope>NUCLEOTIDE SEQUENCE [LARGE SCALE GENOMIC DNA]</scope>
    <source>
        <strain evidence="7 8">AMNI-1</strain>
    </source>
</reference>
<proteinExistence type="predicted"/>
<comment type="caution">
    <text evidence="7">The sequence shown here is derived from an EMBL/GenBank/DDBJ whole genome shotgun (WGS) entry which is preliminary data.</text>
</comment>
<dbReference type="PROSITE" id="PS51007">
    <property type="entry name" value="CYTC"/>
    <property type="match status" value="1"/>
</dbReference>
<feature type="chain" id="PRO_5038721978" evidence="5">
    <location>
        <begin position="27"/>
        <end position="98"/>
    </location>
</feature>
<keyword evidence="8" id="KW-1185">Reference proteome</keyword>
<dbReference type="SUPFAM" id="SSF46626">
    <property type="entry name" value="Cytochrome c"/>
    <property type="match status" value="1"/>
</dbReference>
<dbReference type="Pfam" id="PF13442">
    <property type="entry name" value="Cytochrome_CBB3"/>
    <property type="match status" value="1"/>
</dbReference>
<dbReference type="GO" id="GO:0046872">
    <property type="term" value="F:metal ion binding"/>
    <property type="evidence" value="ECO:0007669"/>
    <property type="project" value="UniProtKB-KW"/>
</dbReference>
<dbReference type="Gene3D" id="1.10.760.10">
    <property type="entry name" value="Cytochrome c-like domain"/>
    <property type="match status" value="1"/>
</dbReference>
<dbReference type="InterPro" id="IPR036909">
    <property type="entry name" value="Cyt_c-like_dom_sf"/>
</dbReference>
<keyword evidence="3 4" id="KW-0408">Iron</keyword>
<evidence type="ECO:0000256" key="4">
    <source>
        <dbReference type="PROSITE-ProRule" id="PRU00433"/>
    </source>
</evidence>
<dbReference type="AlphaFoldDB" id="A0A7W1XRF5"/>
<accession>A0A7W1XRF5</accession>
<keyword evidence="2 4" id="KW-0479">Metal-binding</keyword>
<evidence type="ECO:0000313" key="7">
    <source>
        <dbReference type="EMBL" id="MBA4601938.1"/>
    </source>
</evidence>
<dbReference type="InterPro" id="IPR009056">
    <property type="entry name" value="Cyt_c-like_dom"/>
</dbReference>
<keyword evidence="1 4" id="KW-0349">Heme</keyword>
<feature type="domain" description="Cytochrome c" evidence="6">
    <location>
        <begin position="34"/>
        <end position="98"/>
    </location>
</feature>
<feature type="signal peptide" evidence="5">
    <location>
        <begin position="1"/>
        <end position="26"/>
    </location>
</feature>
<dbReference type="GO" id="GO:0009055">
    <property type="term" value="F:electron transfer activity"/>
    <property type="evidence" value="ECO:0007669"/>
    <property type="project" value="InterPro"/>
</dbReference>
<protein>
    <submittedName>
        <fullName evidence="7">Cytochrome c</fullName>
    </submittedName>
</protein>
<organism evidence="7 8">
    <name type="scientific">Thermoactinomyces mirandus</name>
    <dbReference type="NCBI Taxonomy" id="2756294"/>
    <lineage>
        <taxon>Bacteria</taxon>
        <taxon>Bacillati</taxon>
        <taxon>Bacillota</taxon>
        <taxon>Bacilli</taxon>
        <taxon>Bacillales</taxon>
        <taxon>Thermoactinomycetaceae</taxon>
        <taxon>Thermoactinomyces</taxon>
    </lineage>
</organism>
<dbReference type="GO" id="GO:0020037">
    <property type="term" value="F:heme binding"/>
    <property type="evidence" value="ECO:0007669"/>
    <property type="project" value="InterPro"/>
</dbReference>
<evidence type="ECO:0000259" key="6">
    <source>
        <dbReference type="PROSITE" id="PS51007"/>
    </source>
</evidence>
<dbReference type="RefSeq" id="WP_181738947.1">
    <property type="nucleotide sequence ID" value="NZ_JACEOL010000020.1"/>
</dbReference>
<evidence type="ECO:0000256" key="3">
    <source>
        <dbReference type="ARBA" id="ARBA00023004"/>
    </source>
</evidence>
<dbReference type="PROSITE" id="PS51257">
    <property type="entry name" value="PROKAR_LIPOPROTEIN"/>
    <property type="match status" value="1"/>
</dbReference>
<dbReference type="Proteomes" id="UP000538292">
    <property type="component" value="Unassembled WGS sequence"/>
</dbReference>
<evidence type="ECO:0000256" key="1">
    <source>
        <dbReference type="ARBA" id="ARBA00022617"/>
    </source>
</evidence>
<evidence type="ECO:0000313" key="8">
    <source>
        <dbReference type="Proteomes" id="UP000538292"/>
    </source>
</evidence>
<keyword evidence="5" id="KW-0732">Signal</keyword>
<gene>
    <name evidence="7" type="ORF">H2C83_06320</name>
</gene>
<name>A0A7W1XRF5_9BACL</name>
<evidence type="ECO:0000256" key="2">
    <source>
        <dbReference type="ARBA" id="ARBA00022723"/>
    </source>
</evidence>
<evidence type="ECO:0000256" key="5">
    <source>
        <dbReference type="SAM" id="SignalP"/>
    </source>
</evidence>